<keyword evidence="2" id="KW-0378">Hydrolase</keyword>
<dbReference type="InterPro" id="IPR036653">
    <property type="entry name" value="CinA-like_C"/>
</dbReference>
<dbReference type="EC" id="3.5.1.42" evidence="2"/>
<evidence type="ECO:0000313" key="3">
    <source>
        <dbReference type="Proteomes" id="UP001320119"/>
    </source>
</evidence>
<keyword evidence="3" id="KW-1185">Reference proteome</keyword>
<dbReference type="Gene3D" id="3.90.950.20">
    <property type="entry name" value="CinA-like"/>
    <property type="match status" value="1"/>
</dbReference>
<dbReference type="NCBIfam" id="TIGR00199">
    <property type="entry name" value="PncC_domain"/>
    <property type="match status" value="1"/>
</dbReference>
<reference evidence="2 3" key="1">
    <citation type="journal article" date="2022" name="IScience">
        <title>An ultrasensitive nanofiber-based assay for enzymatic hydrolysis and deep-sea microbial degradation of cellulose.</title>
        <authorList>
            <person name="Tsudome M."/>
            <person name="Tachioka M."/>
            <person name="Miyazaki M."/>
            <person name="Uchimura K."/>
            <person name="Tsuda M."/>
            <person name="Takaki Y."/>
            <person name="Deguchi S."/>
        </authorList>
    </citation>
    <scope>NUCLEOTIDE SEQUENCE [LARGE SCALE GENOMIC DNA]</scope>
    <source>
        <strain evidence="2 3">GE09</strain>
    </source>
</reference>
<sequence length="165" mass="16801">MLINSKIQQAAQTLGVLLQQRGATVAIAESCTGGAIAAAITAVSGSSAWLELGLVTYSNRFKEQLLNVPTALIAQHGVVSEPVVAQMLLGVCALSSADYGITVSGIAGPGGATAQKPVGTVCFSWGTPSDAIQATQCFQGDRDSVREQAVLFALAGLSQHLKSTG</sequence>
<name>A0AAN2BJ94_9GAMM</name>
<gene>
    <name evidence="2" type="ORF">MARGE09_P0891</name>
</gene>
<dbReference type="Proteomes" id="UP001320119">
    <property type="component" value="Chromosome"/>
</dbReference>
<dbReference type="Pfam" id="PF02464">
    <property type="entry name" value="CinA"/>
    <property type="match status" value="1"/>
</dbReference>
<dbReference type="GO" id="GO:0019159">
    <property type="term" value="F:nicotinamide-nucleotide amidase activity"/>
    <property type="evidence" value="ECO:0007669"/>
    <property type="project" value="UniProtKB-EC"/>
</dbReference>
<evidence type="ECO:0000259" key="1">
    <source>
        <dbReference type="Pfam" id="PF02464"/>
    </source>
</evidence>
<dbReference type="InterPro" id="IPR008136">
    <property type="entry name" value="CinA_C"/>
</dbReference>
<dbReference type="KEGG" id="marq:MARGE09_P0891"/>
<dbReference type="SUPFAM" id="SSF142433">
    <property type="entry name" value="CinA-like"/>
    <property type="match status" value="1"/>
</dbReference>
<dbReference type="RefSeq" id="WP_236986182.1">
    <property type="nucleotide sequence ID" value="NZ_AP023086.1"/>
</dbReference>
<organism evidence="2 3">
    <name type="scientific">Marinagarivorans cellulosilyticus</name>
    <dbReference type="NCBI Taxonomy" id="2721545"/>
    <lineage>
        <taxon>Bacteria</taxon>
        <taxon>Pseudomonadati</taxon>
        <taxon>Pseudomonadota</taxon>
        <taxon>Gammaproteobacteria</taxon>
        <taxon>Cellvibrionales</taxon>
        <taxon>Cellvibrionaceae</taxon>
        <taxon>Marinagarivorans</taxon>
    </lineage>
</organism>
<proteinExistence type="predicted"/>
<accession>A0AAN2BJ94</accession>
<feature type="domain" description="CinA C-terminal" evidence="1">
    <location>
        <begin position="9"/>
        <end position="160"/>
    </location>
</feature>
<protein>
    <submittedName>
        <fullName evidence="2">Nicotinamide-nucleotide amidase</fullName>
        <ecNumber evidence="2">3.5.1.42</ecNumber>
    </submittedName>
</protein>
<dbReference type="AlphaFoldDB" id="A0AAN2BJ94"/>
<evidence type="ECO:0000313" key="2">
    <source>
        <dbReference type="EMBL" id="BCD96691.1"/>
    </source>
</evidence>
<dbReference type="EMBL" id="AP023086">
    <property type="protein sequence ID" value="BCD96691.1"/>
    <property type="molecule type" value="Genomic_DNA"/>
</dbReference>